<gene>
    <name evidence="1" type="ORF">SPELUC_LOCUS4841</name>
</gene>
<reference evidence="1" key="1">
    <citation type="submission" date="2021-06" db="EMBL/GenBank/DDBJ databases">
        <authorList>
            <person name="Kallberg Y."/>
            <person name="Tangrot J."/>
            <person name="Rosling A."/>
        </authorList>
    </citation>
    <scope>NUCLEOTIDE SEQUENCE</scope>
    <source>
        <strain evidence="1">28 12/20/2015</strain>
    </source>
</reference>
<dbReference type="EMBL" id="CAJVPW010004536">
    <property type="protein sequence ID" value="CAG8541915.1"/>
    <property type="molecule type" value="Genomic_DNA"/>
</dbReference>
<proteinExistence type="predicted"/>
<sequence>MTRNTTNKDNKKKETLTKPLHHPCSCFFCENNLDKQYFLYKGWGELKKMDFTKIDWNENPYKKGDMSISLAIQEKRREEVLQLAEKIEKILESDKDTYKKKVALFNLVKNLEVGEPQPLKEKRINHLLQTRLYNELAKKSIEEYKKTTMEAFSKREILREELLVPNNISPEELAKEIKVSKEIVKDIRRKRNPDIKPLQRTGRKRMMDRKDRYFLISYLSDKRANLQEMSDYLFEKVNKRISLSTIYLELKRINYSYQVIPYRHPKQKQNLAEVIEFMERVNNLPQHLILSTDESGHPLNLAQRKDLVKDTVNTEVFAKFLSRIELPSEGKYYLLLDNIRFHHSKKVKELLTNKNIEPKYIIASNPYLNPVEEVFNVIKQYVKKQRPRTEEELRKAISDKINDLQKEDLRKYFKDCLDFDFI</sequence>
<keyword evidence="2" id="KW-1185">Reference proteome</keyword>
<organism evidence="1 2">
    <name type="scientific">Cetraspora pellucida</name>
    <dbReference type="NCBI Taxonomy" id="1433469"/>
    <lineage>
        <taxon>Eukaryota</taxon>
        <taxon>Fungi</taxon>
        <taxon>Fungi incertae sedis</taxon>
        <taxon>Mucoromycota</taxon>
        <taxon>Glomeromycotina</taxon>
        <taxon>Glomeromycetes</taxon>
        <taxon>Diversisporales</taxon>
        <taxon>Gigasporaceae</taxon>
        <taxon>Cetraspora</taxon>
    </lineage>
</organism>
<protein>
    <submittedName>
        <fullName evidence="1">313_t:CDS:1</fullName>
    </submittedName>
</protein>
<dbReference type="Proteomes" id="UP000789366">
    <property type="component" value="Unassembled WGS sequence"/>
</dbReference>
<comment type="caution">
    <text evidence="1">The sequence shown here is derived from an EMBL/GenBank/DDBJ whole genome shotgun (WGS) entry which is preliminary data.</text>
</comment>
<evidence type="ECO:0000313" key="1">
    <source>
        <dbReference type="EMBL" id="CAG8541915.1"/>
    </source>
</evidence>
<accession>A0ACA9LRQ7</accession>
<name>A0ACA9LRQ7_9GLOM</name>
<evidence type="ECO:0000313" key="2">
    <source>
        <dbReference type="Proteomes" id="UP000789366"/>
    </source>
</evidence>